<dbReference type="PANTHER" id="PTHR15565">
    <property type="entry name" value="AATF PROTEIN APOPTOSIS ANTAGONIZING TRANSCRIPTION FACTOR"/>
    <property type="match status" value="1"/>
</dbReference>
<dbReference type="Proteomes" id="UP000019375">
    <property type="component" value="Unassembled WGS sequence"/>
</dbReference>
<evidence type="ECO:0000256" key="3">
    <source>
        <dbReference type="SAM" id="MobiDB-lite"/>
    </source>
</evidence>
<feature type="compositionally biased region" description="Basic and acidic residues" evidence="3">
    <location>
        <begin position="44"/>
        <end position="67"/>
    </location>
</feature>
<gene>
    <name evidence="6" type="ORF">BN860_17480g</name>
</gene>
<organism evidence="6 7">
    <name type="scientific">Zygosaccharomyces bailii (strain CLIB 213 / ATCC 58445 / CBS 680 / BCRC 21525 / NBRC 1098 / NCYC 1416 / NRRL Y-2227)</name>
    <dbReference type="NCBI Taxonomy" id="1333698"/>
    <lineage>
        <taxon>Eukaryota</taxon>
        <taxon>Fungi</taxon>
        <taxon>Dikarya</taxon>
        <taxon>Ascomycota</taxon>
        <taxon>Saccharomycotina</taxon>
        <taxon>Saccharomycetes</taxon>
        <taxon>Saccharomycetales</taxon>
        <taxon>Saccharomycetaceae</taxon>
        <taxon>Zygosaccharomyces</taxon>
    </lineage>
</organism>
<dbReference type="InterPro" id="IPR025160">
    <property type="entry name" value="AATF"/>
</dbReference>
<feature type="domain" description="Apoptosis-antagonizing transcription factor C-terminal" evidence="4">
    <location>
        <begin position="394"/>
        <end position="475"/>
    </location>
</feature>
<feature type="compositionally biased region" description="Acidic residues" evidence="3">
    <location>
        <begin position="33"/>
        <end position="43"/>
    </location>
</feature>
<dbReference type="Pfam" id="PF08164">
    <property type="entry name" value="TRAUB"/>
    <property type="match status" value="1"/>
</dbReference>
<dbReference type="EMBL" id="HG316454">
    <property type="protein sequence ID" value="CDF87920.1"/>
    <property type="molecule type" value="Genomic_DNA"/>
</dbReference>
<comment type="similarity">
    <text evidence="1">Belongs to the AATF family.</text>
</comment>
<dbReference type="Pfam" id="PF13339">
    <property type="entry name" value="AATF-Che1"/>
    <property type="match status" value="1"/>
</dbReference>
<proteinExistence type="inferred from homology"/>
<evidence type="ECO:0000256" key="2">
    <source>
        <dbReference type="ARBA" id="ARBA00013850"/>
    </source>
</evidence>
<dbReference type="InterPro" id="IPR039223">
    <property type="entry name" value="AATF/Bfr2"/>
</dbReference>
<reference evidence="7" key="1">
    <citation type="journal article" date="2013" name="Genome Announc.">
        <title>Genome sequence of the food spoilage yeast Zygosaccharomyces bailii CLIB 213(T).</title>
        <authorList>
            <person name="Galeote V."/>
            <person name="Bigey F."/>
            <person name="Devillers H."/>
            <person name="Neuveglise C."/>
            <person name="Dequin S."/>
        </authorList>
    </citation>
    <scope>NUCLEOTIDE SEQUENCE [LARGE SCALE GENOMIC DNA]</scope>
    <source>
        <strain evidence="7">CLIB 213 / ATCC 58445 / CBS 680 / CCRC 21525 / NBRC 1098 / NCYC 1416 / NRRL Y-2227</strain>
    </source>
</reference>
<evidence type="ECO:0000256" key="1">
    <source>
        <dbReference type="ARBA" id="ARBA00008966"/>
    </source>
</evidence>
<dbReference type="PANTHER" id="PTHR15565:SF0">
    <property type="entry name" value="PROTEIN AATF"/>
    <property type="match status" value="1"/>
</dbReference>
<name>A0A8J2T4T8_ZYGB2</name>
<protein>
    <recommendedName>
        <fullName evidence="2">Protein BFR2</fullName>
    </recommendedName>
</protein>
<evidence type="ECO:0000313" key="6">
    <source>
        <dbReference type="EMBL" id="CDF87920.1"/>
    </source>
</evidence>
<evidence type="ECO:0000259" key="4">
    <source>
        <dbReference type="Pfam" id="PF08164"/>
    </source>
</evidence>
<dbReference type="InterPro" id="IPR012617">
    <property type="entry name" value="AATF_C"/>
</dbReference>
<evidence type="ECO:0000313" key="7">
    <source>
        <dbReference type="Proteomes" id="UP000019375"/>
    </source>
</evidence>
<feature type="compositionally biased region" description="Basic and acidic residues" evidence="3">
    <location>
        <begin position="131"/>
        <end position="144"/>
    </location>
</feature>
<dbReference type="OrthoDB" id="5783963at2759"/>
<feature type="compositionally biased region" description="Acidic residues" evidence="3">
    <location>
        <begin position="100"/>
        <end position="130"/>
    </location>
</feature>
<accession>A0A8J2T4T8</accession>
<keyword evidence="7" id="KW-1185">Reference proteome</keyword>
<evidence type="ECO:0000259" key="5">
    <source>
        <dbReference type="Pfam" id="PF13339"/>
    </source>
</evidence>
<sequence>MGRLLGDEIAEEANKPVMEDYDVEDVFEHQETDSNDESVSGDEELGKAHYTPVEKSRLRKEVFELDGKYQGTIGSRDSAFGESDAGEKEESDAVSFRTDSEDESVSEDDREHEDEREEEGEAEPGDEENEDAKNSQEEELQRARLAELIQAERKKAASNLSQSTQRDASKGFAILEQSKLFDNVIDVRMKLQKAVAEVNKLPLSKESWKKCESAETSKLLKQTVKLLNKTLAQVTDFRREFQVEEEITDADSSRSNGKHKRNFKELEAECNELDDQLRPYRSAVLHKWSSKIAAASGNAALNNSKFKAINQPANVQVENQLADLPRLLKRTRLSRKGVLPLCFEQDLSSGRLAKAEAQATNDEEEVDIPKNYDPRRKGFDVQDNAYIFDDEDFYRVLLNDLVDKKINNARNQGTGAQIAITTRSNKLKKDVDTKASKGRKLNYAVQEPIANYEAPKTSANQWSDEQIDEFFAGLLGQKVNFDEDRITEEQPEEDEAIKNDNIQIFG</sequence>
<feature type="region of interest" description="Disordered" evidence="3">
    <location>
        <begin position="1"/>
        <end position="144"/>
    </location>
</feature>
<dbReference type="AlphaFoldDB" id="A0A8J2T4T8"/>
<dbReference type="GO" id="GO:0005730">
    <property type="term" value="C:nucleolus"/>
    <property type="evidence" value="ECO:0007669"/>
    <property type="project" value="TreeGrafter"/>
</dbReference>
<feature type="domain" description="AATF leucine zipper-containing" evidence="5">
    <location>
        <begin position="167"/>
        <end position="291"/>
    </location>
</feature>
<dbReference type="GO" id="GO:0000462">
    <property type="term" value="P:maturation of SSU-rRNA from tricistronic rRNA transcript (SSU-rRNA, 5.8S rRNA, LSU-rRNA)"/>
    <property type="evidence" value="ECO:0007669"/>
    <property type="project" value="TreeGrafter"/>
</dbReference>